<evidence type="ECO:0000256" key="6">
    <source>
        <dbReference type="SAM" id="Phobius"/>
    </source>
</evidence>
<dbReference type="InterPro" id="IPR058533">
    <property type="entry name" value="Cation_efflux_TM"/>
</dbReference>
<gene>
    <name evidence="8" type="ORF">THMIRHAM_00800</name>
</gene>
<dbReference type="PANTHER" id="PTHR11562">
    <property type="entry name" value="CATION EFFLUX PROTEIN/ ZINC TRANSPORTER"/>
    <property type="match status" value="1"/>
</dbReference>
<evidence type="ECO:0000256" key="3">
    <source>
        <dbReference type="ARBA" id="ARBA00022906"/>
    </source>
</evidence>
<feature type="transmembrane region" description="Helical" evidence="6">
    <location>
        <begin position="171"/>
        <end position="189"/>
    </location>
</feature>
<keyword evidence="9" id="KW-1185">Reference proteome</keyword>
<evidence type="ECO:0000256" key="2">
    <source>
        <dbReference type="ARBA" id="ARBA00022692"/>
    </source>
</evidence>
<feature type="transmembrane region" description="Helical" evidence="6">
    <location>
        <begin position="148"/>
        <end position="165"/>
    </location>
</feature>
<dbReference type="InterPro" id="IPR050681">
    <property type="entry name" value="CDF/SLC30A"/>
</dbReference>
<name>A0ABM7MAI0_9GAMM</name>
<evidence type="ECO:0000256" key="4">
    <source>
        <dbReference type="ARBA" id="ARBA00022989"/>
    </source>
</evidence>
<keyword evidence="4 6" id="KW-1133">Transmembrane helix</keyword>
<dbReference type="PANTHER" id="PTHR11562:SF17">
    <property type="entry name" value="RE54080P-RELATED"/>
    <property type="match status" value="1"/>
</dbReference>
<protein>
    <recommendedName>
        <fullName evidence="7">Cation efflux protein transmembrane domain-containing protein</fullName>
    </recommendedName>
</protein>
<feature type="transmembrane region" description="Helical" evidence="6">
    <location>
        <begin position="17"/>
        <end position="39"/>
    </location>
</feature>
<feature type="domain" description="Cation efflux protein transmembrane" evidence="7">
    <location>
        <begin position="19"/>
        <end position="196"/>
    </location>
</feature>
<dbReference type="SUPFAM" id="SSF161111">
    <property type="entry name" value="Cation efflux protein transmembrane domain-like"/>
    <property type="match status" value="1"/>
</dbReference>
<dbReference type="Gene3D" id="1.20.1510.10">
    <property type="entry name" value="Cation efflux protein transmembrane domain"/>
    <property type="match status" value="1"/>
</dbReference>
<dbReference type="Pfam" id="PF01545">
    <property type="entry name" value="Cation_efflux"/>
    <property type="match status" value="1"/>
</dbReference>
<evidence type="ECO:0000313" key="8">
    <source>
        <dbReference type="EMBL" id="BCN92295.1"/>
    </source>
</evidence>
<evidence type="ECO:0000256" key="1">
    <source>
        <dbReference type="ARBA" id="ARBA00004141"/>
    </source>
</evidence>
<keyword evidence="5 6" id="KW-0472">Membrane</keyword>
<evidence type="ECO:0000256" key="5">
    <source>
        <dbReference type="ARBA" id="ARBA00023136"/>
    </source>
</evidence>
<feature type="transmembrane region" description="Helical" evidence="6">
    <location>
        <begin position="51"/>
        <end position="69"/>
    </location>
</feature>
<sequence>MACNCNVEVTDASQKKLLTVLLSINIAFFVFELGIGWYAESTGLIADSLDMLADALIYGVAIYAIGRAASIKANAALLSGYFQMTLAILIGLEVVRRYIFGSEPISILMIVMGTLALIANGYCLKLIHQHRNGEVHMRASWIFSTNDVLANLAVVISGILVFWLDSRWPDLIIGAGITVLLLFGAFYIIRDAKSELKLIEQNSGQP</sequence>
<keyword evidence="3" id="KW-0862">Zinc</keyword>
<organism evidence="8 9">
    <name type="scientific">Thiomicrorhabdus immobilis</name>
    <dbReference type="NCBI Taxonomy" id="2791037"/>
    <lineage>
        <taxon>Bacteria</taxon>
        <taxon>Pseudomonadati</taxon>
        <taxon>Pseudomonadota</taxon>
        <taxon>Gammaproteobacteria</taxon>
        <taxon>Thiotrichales</taxon>
        <taxon>Piscirickettsiaceae</taxon>
        <taxon>Thiomicrorhabdus</taxon>
    </lineage>
</organism>
<evidence type="ECO:0000313" key="9">
    <source>
        <dbReference type="Proteomes" id="UP001054820"/>
    </source>
</evidence>
<keyword evidence="3" id="KW-0864">Zinc transport</keyword>
<dbReference type="Proteomes" id="UP001054820">
    <property type="component" value="Chromosome"/>
</dbReference>
<reference evidence="8" key="1">
    <citation type="journal article" date="2022" name="Arch. Microbiol.">
        <title>Thiomicrorhabdus immobilis sp. nov., a mesophilic sulfur-oxidizing bacterium isolated from sediment of a brackish lake in northern Japan.</title>
        <authorList>
            <person name="Kojima H."/>
            <person name="Mochizuki J."/>
            <person name="Kanda M."/>
            <person name="Watanabe T."/>
            <person name="Fukui M."/>
        </authorList>
    </citation>
    <scope>NUCLEOTIDE SEQUENCE</scope>
    <source>
        <strain evidence="8">Am19</strain>
    </source>
</reference>
<accession>A0ABM7MAI0</accession>
<evidence type="ECO:0000259" key="7">
    <source>
        <dbReference type="Pfam" id="PF01545"/>
    </source>
</evidence>
<feature type="transmembrane region" description="Helical" evidence="6">
    <location>
        <begin position="81"/>
        <end position="99"/>
    </location>
</feature>
<dbReference type="EMBL" id="AP024202">
    <property type="protein sequence ID" value="BCN92295.1"/>
    <property type="molecule type" value="Genomic_DNA"/>
</dbReference>
<dbReference type="RefSeq" id="WP_237261999.1">
    <property type="nucleotide sequence ID" value="NZ_AP024202.1"/>
</dbReference>
<comment type="subcellular location">
    <subcellularLocation>
        <location evidence="1">Membrane</location>
        <topology evidence="1">Multi-pass membrane protein</topology>
    </subcellularLocation>
</comment>
<proteinExistence type="predicted"/>
<feature type="transmembrane region" description="Helical" evidence="6">
    <location>
        <begin position="105"/>
        <end position="127"/>
    </location>
</feature>
<dbReference type="InterPro" id="IPR027469">
    <property type="entry name" value="Cation_efflux_TMD_sf"/>
</dbReference>
<keyword evidence="3" id="KW-0406">Ion transport</keyword>
<keyword evidence="3" id="KW-0813">Transport</keyword>
<keyword evidence="2 6" id="KW-0812">Transmembrane</keyword>